<reference evidence="4" key="1">
    <citation type="journal article" date="2020" name="Fungal Divers.">
        <title>Resolving the Mortierellaceae phylogeny through synthesis of multi-gene phylogenetics and phylogenomics.</title>
        <authorList>
            <person name="Vandepol N."/>
            <person name="Liber J."/>
            <person name="Desiro A."/>
            <person name="Na H."/>
            <person name="Kennedy M."/>
            <person name="Barry K."/>
            <person name="Grigoriev I.V."/>
            <person name="Miller A.N."/>
            <person name="O'Donnell K."/>
            <person name="Stajich J.E."/>
            <person name="Bonito G."/>
        </authorList>
    </citation>
    <scope>NUCLEOTIDE SEQUENCE</scope>
    <source>
        <strain evidence="4">BC1065</strain>
    </source>
</reference>
<evidence type="ECO:0000256" key="2">
    <source>
        <dbReference type="SAM" id="MobiDB-lite"/>
    </source>
</evidence>
<dbReference type="GO" id="GO:0055037">
    <property type="term" value="C:recycling endosome"/>
    <property type="evidence" value="ECO:0007669"/>
    <property type="project" value="TreeGrafter"/>
</dbReference>
<dbReference type="PROSITE" id="PS50211">
    <property type="entry name" value="DENN"/>
    <property type="match status" value="1"/>
</dbReference>
<proteinExistence type="inferred from homology"/>
<dbReference type="Proteomes" id="UP000807716">
    <property type="component" value="Unassembled WGS sequence"/>
</dbReference>
<feature type="region of interest" description="Disordered" evidence="2">
    <location>
        <begin position="89"/>
        <end position="197"/>
    </location>
</feature>
<feature type="compositionally biased region" description="Low complexity" evidence="2">
    <location>
        <begin position="894"/>
        <end position="904"/>
    </location>
</feature>
<feature type="compositionally biased region" description="Low complexity" evidence="2">
    <location>
        <begin position="184"/>
        <end position="196"/>
    </location>
</feature>
<dbReference type="PANTHER" id="PTHR13677">
    <property type="entry name" value="LD41638P"/>
    <property type="match status" value="1"/>
</dbReference>
<sequence length="966" mass="105224">MIANSKSSQQPLPHSSLHDAFIPGNSHQQGLKVASTAPPAKHSNGLSATDSVPARNPKHLSTPYTLQSISTESLPALMGAASLRRTHSNITTKVRSASRGGSPPILSKASFSSSSPSSPISERPTGAPALGPASAAPAVPPPRTRLTRTNNSAQPTSTSMENGTQSTPASPPSVQQQHLEQVQRRTIPRSSTTTPIDVQHDIMDPFESSLTLEEHERRPSSWDIMDMLAIEQLHKWMVCFCVVNFDLEKGQGKRLGAATPNSVGPTTDAGFLYGYVFFRQKQDPSIRRGYFQKSVVILTQHPFVGLFSRLVSVLGPAYFEVGKPMLEAAFHNIASWRAPTTESIMELPFMGTLYQVQLAHPHQPQLLETAPFEIATYQPDTHILSSVPMNGGLYRHFQDLVPDLWLCWELMTLAEPIMLIGTSPEVCSEAVTSLVDLINPIPYCGDYRPYFTIQDTDFKSFCNKTSPPSSIVLGVTNPFFVKTLEHWPHVIKIGKPKATRPNNRLVGGHAVASKGSEAARHIRPSTIEFVQGVVSKRKSVIAKDSNLLCMLAEATANRSSPDYLLDNILRRHFSNLTEKFLVPLNRYFATLVPTDITLSSASQMAMIAPFKQQDFLKYVSKNPPAFSFKTTAFKSNSEACQNFYKDFMRCGNFATWLRLKTTEAQKQLRRRYLDILCLGDISGWVKGRNEVELVDLLVRMREELETASPAVHTGGHGSGGVQDRRTLARERRQRALGGGGGGGGEEVDGGSGGVDLSRQWTGSSAGGDMTTESRTVTPPPLLDDRLGVPSSMHPSPVTPIPSRSLHSTREEAAALSISRSVSPVKFNHNGLGSAASSYSSSSPSPLHSRPTTPSRTSSSSSVQSGGQTTHANAAVGKTGYASHGNNSGSGSGSSGSSSSSSTRESSSEEEYRRRRREHETASIQATGQQREQLRDQIRLLIEALPKDLRESLKANEAKKQQQSYYL</sequence>
<feature type="domain" description="UDENN" evidence="3">
    <location>
        <begin position="156"/>
        <end position="667"/>
    </location>
</feature>
<feature type="region of interest" description="Disordered" evidence="2">
    <location>
        <begin position="1"/>
        <end position="66"/>
    </location>
</feature>
<feature type="compositionally biased region" description="Basic and acidic residues" evidence="2">
    <location>
        <begin position="905"/>
        <end position="920"/>
    </location>
</feature>
<dbReference type="AlphaFoldDB" id="A0A9P6U8E2"/>
<dbReference type="OrthoDB" id="10265409at2759"/>
<feature type="region of interest" description="Disordered" evidence="2">
    <location>
        <begin position="734"/>
        <end position="808"/>
    </location>
</feature>
<comment type="caution">
    <text evidence="4">The sequence shown here is derived from an EMBL/GenBank/DDBJ whole genome shotgun (WGS) entry which is preliminary data.</text>
</comment>
<feature type="region of interest" description="Disordered" evidence="2">
    <location>
        <begin position="833"/>
        <end position="931"/>
    </location>
</feature>
<feature type="compositionally biased region" description="Polar residues" evidence="2">
    <location>
        <begin position="147"/>
        <end position="180"/>
    </location>
</feature>
<keyword evidence="5" id="KW-1185">Reference proteome</keyword>
<dbReference type="EMBL" id="JAAAJB010000152">
    <property type="protein sequence ID" value="KAG0263952.1"/>
    <property type="molecule type" value="Genomic_DNA"/>
</dbReference>
<feature type="compositionally biased region" description="Polar residues" evidence="2">
    <location>
        <begin position="1"/>
        <end position="13"/>
    </location>
</feature>
<dbReference type="PANTHER" id="PTHR13677:SF0">
    <property type="entry name" value="LD41638P"/>
    <property type="match status" value="1"/>
</dbReference>
<feature type="compositionally biased region" description="Low complexity" evidence="2">
    <location>
        <begin position="833"/>
        <end position="870"/>
    </location>
</feature>
<evidence type="ECO:0000256" key="1">
    <source>
        <dbReference type="ARBA" id="ARBA00007159"/>
    </source>
</evidence>
<evidence type="ECO:0000259" key="3">
    <source>
        <dbReference type="PROSITE" id="PS50211"/>
    </source>
</evidence>
<gene>
    <name evidence="4" type="ORF">DFQ27_001543</name>
</gene>
<organism evidence="4 5">
    <name type="scientific">Actinomortierella ambigua</name>
    <dbReference type="NCBI Taxonomy" id="1343610"/>
    <lineage>
        <taxon>Eukaryota</taxon>
        <taxon>Fungi</taxon>
        <taxon>Fungi incertae sedis</taxon>
        <taxon>Mucoromycota</taxon>
        <taxon>Mortierellomycotina</taxon>
        <taxon>Mortierellomycetes</taxon>
        <taxon>Mortierellales</taxon>
        <taxon>Mortierellaceae</taxon>
        <taxon>Actinomortierella</taxon>
    </lineage>
</organism>
<feature type="compositionally biased region" description="Low complexity" evidence="2">
    <location>
        <begin position="102"/>
        <end position="137"/>
    </location>
</feature>
<feature type="compositionally biased region" description="Gly residues" evidence="2">
    <location>
        <begin position="736"/>
        <end position="753"/>
    </location>
</feature>
<dbReference type="InterPro" id="IPR024224">
    <property type="entry name" value="DENND6"/>
</dbReference>
<dbReference type="GO" id="GO:0005085">
    <property type="term" value="F:guanyl-nucleotide exchange factor activity"/>
    <property type="evidence" value="ECO:0007669"/>
    <property type="project" value="InterPro"/>
</dbReference>
<evidence type="ECO:0000313" key="5">
    <source>
        <dbReference type="Proteomes" id="UP000807716"/>
    </source>
</evidence>
<dbReference type="InterPro" id="IPR037516">
    <property type="entry name" value="Tripartite_DENN"/>
</dbReference>
<accession>A0A9P6U8E2</accession>
<evidence type="ECO:0000313" key="4">
    <source>
        <dbReference type="EMBL" id="KAG0263952.1"/>
    </source>
</evidence>
<protein>
    <recommendedName>
        <fullName evidence="3">UDENN domain-containing protein</fullName>
    </recommendedName>
</protein>
<name>A0A9P6U8E2_9FUNG</name>
<comment type="similarity">
    <text evidence="1">Belongs to the DENND6 family.</text>
</comment>